<dbReference type="Proteomes" id="UP001154078">
    <property type="component" value="Chromosome 1"/>
</dbReference>
<reference evidence="1" key="1">
    <citation type="submission" date="2021-12" db="EMBL/GenBank/DDBJ databases">
        <authorList>
            <person name="King R."/>
        </authorList>
    </citation>
    <scope>NUCLEOTIDE SEQUENCE</scope>
</reference>
<keyword evidence="2" id="KW-1185">Reference proteome</keyword>
<organism evidence="1 2">
    <name type="scientific">Brassicogethes aeneus</name>
    <name type="common">Rape pollen beetle</name>
    <name type="synonym">Meligethes aeneus</name>
    <dbReference type="NCBI Taxonomy" id="1431903"/>
    <lineage>
        <taxon>Eukaryota</taxon>
        <taxon>Metazoa</taxon>
        <taxon>Ecdysozoa</taxon>
        <taxon>Arthropoda</taxon>
        <taxon>Hexapoda</taxon>
        <taxon>Insecta</taxon>
        <taxon>Pterygota</taxon>
        <taxon>Neoptera</taxon>
        <taxon>Endopterygota</taxon>
        <taxon>Coleoptera</taxon>
        <taxon>Polyphaga</taxon>
        <taxon>Cucujiformia</taxon>
        <taxon>Nitidulidae</taxon>
        <taxon>Meligethinae</taxon>
        <taxon>Brassicogethes</taxon>
    </lineage>
</organism>
<gene>
    <name evidence="1" type="ORF">MELIAE_LOCUS495</name>
</gene>
<dbReference type="PANTHER" id="PTHR46579">
    <property type="entry name" value="F5/8 TYPE C DOMAIN-CONTAINING PROTEIN-RELATED"/>
    <property type="match status" value="1"/>
</dbReference>
<evidence type="ECO:0000313" key="1">
    <source>
        <dbReference type="EMBL" id="CAH0546301.1"/>
    </source>
</evidence>
<name>A0A9P0FAZ6_BRAAE</name>
<protein>
    <submittedName>
        <fullName evidence="1">Uncharacterized protein</fullName>
    </submittedName>
</protein>
<proteinExistence type="predicted"/>
<evidence type="ECO:0000313" key="2">
    <source>
        <dbReference type="Proteomes" id="UP001154078"/>
    </source>
</evidence>
<dbReference type="EMBL" id="OV121132">
    <property type="protein sequence ID" value="CAH0546301.1"/>
    <property type="molecule type" value="Genomic_DNA"/>
</dbReference>
<accession>A0A9P0FAZ6</accession>
<dbReference type="AlphaFoldDB" id="A0A9P0FAZ6"/>
<dbReference type="PANTHER" id="PTHR46579:SF1">
    <property type="entry name" value="F5_8 TYPE C DOMAIN-CONTAINING PROTEIN"/>
    <property type="match status" value="1"/>
</dbReference>
<dbReference type="OrthoDB" id="8184047at2759"/>
<sequence length="194" mass="22188">MSTEPIEQVNPMKSGKDYVESVHSIYILNSSSVSEEMIIMTDKMLHEFVMQFPDLYNPNNRTCNLHSLLHLPQVVRDFGPLYTTSCFPFENANGILKSLVKGNTSAQLQICSGISAFMSLPQLKNKLRAESVAAKFCQMIEKNSRYKMHQITDKFVQLWANVMRCYATLIPDPVFFGDQRRRSEQKAKKPCVII</sequence>